<comment type="caution">
    <text evidence="1">The sequence shown here is derived from an EMBL/GenBank/DDBJ whole genome shotgun (WGS) entry which is preliminary data.</text>
</comment>
<dbReference type="RefSeq" id="WP_275228221.1">
    <property type="nucleotide sequence ID" value="NZ_JARESE010000028.1"/>
</dbReference>
<accession>A0ABT5WQ29</accession>
<dbReference type="Proteomes" id="UP001216253">
    <property type="component" value="Unassembled WGS sequence"/>
</dbReference>
<gene>
    <name evidence="1" type="ORF">PYV00_10525</name>
</gene>
<dbReference type="EMBL" id="JARESE010000028">
    <property type="protein sequence ID" value="MDE8652150.1"/>
    <property type="molecule type" value="Genomic_DNA"/>
</dbReference>
<sequence>MDLILSRTRIAGTASLYSYRALIPLDDLAPARRHRVAILQASTPAGRLPCARIADVLAPDRWFGREFAVPCGLAAGINLMARRIEALALGFAYPEMTARLTPPTLRLDHDPGDACRRIAVIDLNAAFDALMPHIATLAAADLELDRGHERRAA</sequence>
<keyword evidence="2" id="KW-1185">Reference proteome</keyword>
<evidence type="ECO:0000313" key="2">
    <source>
        <dbReference type="Proteomes" id="UP001216253"/>
    </source>
</evidence>
<reference evidence="1 2" key="1">
    <citation type="submission" date="2023-03" db="EMBL/GenBank/DDBJ databases">
        <title>NovoSphingobium album sp. nov. isolated from polycyclic aromatic hydrocarbons- and heavy-metal polluted soil.</title>
        <authorList>
            <person name="Liu Z."/>
            <person name="Wang K."/>
        </authorList>
    </citation>
    <scope>NUCLEOTIDE SEQUENCE [LARGE SCALE GENOMIC DNA]</scope>
    <source>
        <strain evidence="1 2">H3SJ31-1</strain>
    </source>
</reference>
<organism evidence="1 2">
    <name type="scientific">Novosphingobium album</name>
    <name type="common">ex Liu et al. 2023</name>
    <dbReference type="NCBI Taxonomy" id="3031130"/>
    <lineage>
        <taxon>Bacteria</taxon>
        <taxon>Pseudomonadati</taxon>
        <taxon>Pseudomonadota</taxon>
        <taxon>Alphaproteobacteria</taxon>
        <taxon>Sphingomonadales</taxon>
        <taxon>Sphingomonadaceae</taxon>
        <taxon>Novosphingobium</taxon>
    </lineage>
</organism>
<proteinExistence type="predicted"/>
<name>A0ABT5WQ29_9SPHN</name>
<protein>
    <submittedName>
        <fullName evidence="1">Uncharacterized protein</fullName>
    </submittedName>
</protein>
<evidence type="ECO:0000313" key="1">
    <source>
        <dbReference type="EMBL" id="MDE8652150.1"/>
    </source>
</evidence>